<reference evidence="4" key="4">
    <citation type="journal article" date="2015" name="G3 (Bethesda)">
        <title>Genome sequences of three phytopathogenic species of the Magnaporthaceae family of fungi.</title>
        <authorList>
            <person name="Okagaki L.H."/>
            <person name="Nunes C.C."/>
            <person name="Sailsbery J."/>
            <person name="Clay B."/>
            <person name="Brown D."/>
            <person name="John T."/>
            <person name="Oh Y."/>
            <person name="Young N."/>
            <person name="Fitzgerald M."/>
            <person name="Haas B.J."/>
            <person name="Zeng Q."/>
            <person name="Young S."/>
            <person name="Adiconis X."/>
            <person name="Fan L."/>
            <person name="Levin J.Z."/>
            <person name="Mitchell T.K."/>
            <person name="Okubara P.A."/>
            <person name="Farman M.L."/>
            <person name="Kohn L.M."/>
            <person name="Birren B."/>
            <person name="Ma L.-J."/>
            <person name="Dean R.A."/>
        </authorList>
    </citation>
    <scope>NUCLEOTIDE SEQUENCE</scope>
    <source>
        <strain evidence="4">R3-111a-1</strain>
    </source>
</reference>
<protein>
    <recommendedName>
        <fullName evidence="2">PD-(D/E)XK nuclease-like domain-containing protein</fullName>
    </recommendedName>
</protein>
<proteinExistence type="predicted"/>
<dbReference type="AlphaFoldDB" id="J3NU31"/>
<organism evidence="3">
    <name type="scientific">Gaeumannomyces tritici (strain R3-111a-1)</name>
    <name type="common">Wheat and barley take-all root rot fungus</name>
    <name type="synonym">Gaeumannomyces graminis var. tritici</name>
    <dbReference type="NCBI Taxonomy" id="644352"/>
    <lineage>
        <taxon>Eukaryota</taxon>
        <taxon>Fungi</taxon>
        <taxon>Dikarya</taxon>
        <taxon>Ascomycota</taxon>
        <taxon>Pezizomycotina</taxon>
        <taxon>Sordariomycetes</taxon>
        <taxon>Sordariomycetidae</taxon>
        <taxon>Magnaporthales</taxon>
        <taxon>Magnaporthaceae</taxon>
        <taxon>Gaeumannomyces</taxon>
    </lineage>
</organism>
<accession>J3NU31</accession>
<evidence type="ECO:0000313" key="3">
    <source>
        <dbReference type="EMBL" id="EJT79698.1"/>
    </source>
</evidence>
<dbReference type="InterPro" id="IPR046797">
    <property type="entry name" value="PDDEXK_12"/>
</dbReference>
<feature type="region of interest" description="Disordered" evidence="1">
    <location>
        <begin position="18"/>
        <end position="67"/>
    </location>
</feature>
<name>J3NU31_GAET3</name>
<sequence>MEASKVIPWLINVRDACEPHNDPGIMPTPPASFSPKKRKRDNDDENGDGYDELIPKSGSNTGGHGQQVPIAIRPLSQEYQQLQYQQLQYQQLQSVSQQPLAPLPLPLSELQASTSRSSSKPGSETSSRSKSRITIPVRSGTLLFLAKPVKFVALSEDRFAQIPASAHSLLSEIKRIIVYQSAFIPAMARDIIKRELPDGKGWPDHWFFRSDDAQGTPELARAEMQFKALHEIVATAGRFWGQRRNKLAWNCLAHCPLLQLATRSFSRGGVVCEPVMGEGIASHWLPEMARKPDEVASGKMVDFVLALDLQNPRPRDQVLENAVVRVVGCQTYESQSINQTLYDPLVFSPIGVSIANATYMEGTLQLGIWTAAWHRRMRDLGYTDQLITLPLILCNGFDWSLYFACDRGHMIEIVGPISLGSTARMETLYPLFAVLVELCKWVEGTLRDWWITQLGGDPAAG</sequence>
<dbReference type="Pfam" id="PF20516">
    <property type="entry name" value="PDDEXK_12"/>
    <property type="match status" value="1"/>
</dbReference>
<dbReference type="OrthoDB" id="5244165at2759"/>
<reference evidence="4" key="5">
    <citation type="submission" date="2018-04" db="UniProtKB">
        <authorList>
            <consortium name="EnsemblFungi"/>
        </authorList>
    </citation>
    <scope>IDENTIFICATION</scope>
    <source>
        <strain evidence="4">R3-111a-1</strain>
    </source>
</reference>
<feature type="compositionally biased region" description="Polar residues" evidence="1">
    <location>
        <begin position="114"/>
        <end position="128"/>
    </location>
</feature>
<dbReference type="STRING" id="644352.J3NU31"/>
<feature type="domain" description="PD-(D/E)XK nuclease-like" evidence="2">
    <location>
        <begin position="200"/>
        <end position="446"/>
    </location>
</feature>
<evidence type="ECO:0000259" key="2">
    <source>
        <dbReference type="Pfam" id="PF20516"/>
    </source>
</evidence>
<dbReference type="VEuPathDB" id="FungiDB:GGTG_04782"/>
<dbReference type="eggNOG" id="ENOG502SSXD">
    <property type="taxonomic scope" value="Eukaryota"/>
</dbReference>
<keyword evidence="5" id="KW-1185">Reference proteome</keyword>
<dbReference type="RefSeq" id="XP_009220843.1">
    <property type="nucleotide sequence ID" value="XM_009222579.1"/>
</dbReference>
<reference evidence="3" key="2">
    <citation type="submission" date="2010-07" db="EMBL/GenBank/DDBJ databases">
        <authorList>
            <consortium name="The Broad Institute Genome Sequencing Platform"/>
            <consortium name="Broad Institute Genome Sequencing Center for Infectious Disease"/>
            <person name="Ma L.-J."/>
            <person name="Dead R."/>
            <person name="Young S."/>
            <person name="Zeng Q."/>
            <person name="Koehrsen M."/>
            <person name="Alvarado L."/>
            <person name="Berlin A."/>
            <person name="Chapman S.B."/>
            <person name="Chen Z."/>
            <person name="Freedman E."/>
            <person name="Gellesch M."/>
            <person name="Goldberg J."/>
            <person name="Griggs A."/>
            <person name="Gujja S."/>
            <person name="Heilman E.R."/>
            <person name="Heiman D."/>
            <person name="Hepburn T."/>
            <person name="Howarth C."/>
            <person name="Jen D."/>
            <person name="Larson L."/>
            <person name="Mehta T."/>
            <person name="Neiman D."/>
            <person name="Pearson M."/>
            <person name="Roberts A."/>
            <person name="Saif S."/>
            <person name="Shea T."/>
            <person name="Shenoy N."/>
            <person name="Sisk P."/>
            <person name="Stolte C."/>
            <person name="Sykes S."/>
            <person name="Walk T."/>
            <person name="White J."/>
            <person name="Yandava C."/>
            <person name="Haas B."/>
            <person name="Nusbaum C."/>
            <person name="Birren B."/>
        </authorList>
    </citation>
    <scope>NUCLEOTIDE SEQUENCE</scope>
    <source>
        <strain evidence="3">R3-111a-1</strain>
    </source>
</reference>
<dbReference type="EMBL" id="GL385396">
    <property type="protein sequence ID" value="EJT79698.1"/>
    <property type="molecule type" value="Genomic_DNA"/>
</dbReference>
<reference evidence="5" key="1">
    <citation type="submission" date="2010-07" db="EMBL/GenBank/DDBJ databases">
        <title>The genome sequence of Gaeumannomyces graminis var. tritici strain R3-111a-1.</title>
        <authorList>
            <consortium name="The Broad Institute Genome Sequencing Platform"/>
            <person name="Ma L.-J."/>
            <person name="Dead R."/>
            <person name="Young S."/>
            <person name="Zeng Q."/>
            <person name="Koehrsen M."/>
            <person name="Alvarado L."/>
            <person name="Berlin A."/>
            <person name="Chapman S.B."/>
            <person name="Chen Z."/>
            <person name="Freedman E."/>
            <person name="Gellesch M."/>
            <person name="Goldberg J."/>
            <person name="Griggs A."/>
            <person name="Gujja S."/>
            <person name="Heilman E.R."/>
            <person name="Heiman D."/>
            <person name="Hepburn T."/>
            <person name="Howarth C."/>
            <person name="Jen D."/>
            <person name="Larson L."/>
            <person name="Mehta T."/>
            <person name="Neiman D."/>
            <person name="Pearson M."/>
            <person name="Roberts A."/>
            <person name="Saif S."/>
            <person name="Shea T."/>
            <person name="Shenoy N."/>
            <person name="Sisk P."/>
            <person name="Stolte C."/>
            <person name="Sykes S."/>
            <person name="Walk T."/>
            <person name="White J."/>
            <person name="Yandava C."/>
            <person name="Haas B."/>
            <person name="Nusbaum C."/>
            <person name="Birren B."/>
        </authorList>
    </citation>
    <scope>NUCLEOTIDE SEQUENCE [LARGE SCALE GENOMIC DNA]</scope>
    <source>
        <strain evidence="5">R3-111a-1</strain>
    </source>
</reference>
<dbReference type="EnsemblFungi" id="EJT79698">
    <property type="protein sequence ID" value="EJT79698"/>
    <property type="gene ID" value="GGTG_04782"/>
</dbReference>
<dbReference type="GeneID" id="20345240"/>
<evidence type="ECO:0000313" key="5">
    <source>
        <dbReference type="Proteomes" id="UP000006039"/>
    </source>
</evidence>
<gene>
    <name evidence="4" type="primary">20345240</name>
    <name evidence="3" type="ORF">GGTG_04782</name>
</gene>
<evidence type="ECO:0000256" key="1">
    <source>
        <dbReference type="SAM" id="MobiDB-lite"/>
    </source>
</evidence>
<reference evidence="3" key="3">
    <citation type="submission" date="2010-09" db="EMBL/GenBank/DDBJ databases">
        <title>Annotation of Gaeumannomyces graminis var. tritici R3-111a-1.</title>
        <authorList>
            <consortium name="The Broad Institute Genome Sequencing Platform"/>
            <person name="Ma L.-J."/>
            <person name="Dead R."/>
            <person name="Young S.K."/>
            <person name="Zeng Q."/>
            <person name="Gargeya S."/>
            <person name="Fitzgerald M."/>
            <person name="Haas B."/>
            <person name="Abouelleil A."/>
            <person name="Alvarado L."/>
            <person name="Arachchi H.M."/>
            <person name="Berlin A."/>
            <person name="Brown A."/>
            <person name="Chapman S.B."/>
            <person name="Chen Z."/>
            <person name="Dunbar C."/>
            <person name="Freedman E."/>
            <person name="Gearin G."/>
            <person name="Gellesch M."/>
            <person name="Goldberg J."/>
            <person name="Griggs A."/>
            <person name="Gujja S."/>
            <person name="Heiman D."/>
            <person name="Howarth C."/>
            <person name="Larson L."/>
            <person name="Lui A."/>
            <person name="MacDonald P.J.P."/>
            <person name="Mehta T."/>
            <person name="Montmayeur A."/>
            <person name="Murphy C."/>
            <person name="Neiman D."/>
            <person name="Pearson M."/>
            <person name="Priest M."/>
            <person name="Roberts A."/>
            <person name="Saif S."/>
            <person name="Shea T."/>
            <person name="Shenoy N."/>
            <person name="Sisk P."/>
            <person name="Stolte C."/>
            <person name="Sykes S."/>
            <person name="Yandava C."/>
            <person name="Wortman J."/>
            <person name="Nusbaum C."/>
            <person name="Birren B."/>
        </authorList>
    </citation>
    <scope>NUCLEOTIDE SEQUENCE</scope>
    <source>
        <strain evidence="3">R3-111a-1</strain>
    </source>
</reference>
<feature type="region of interest" description="Disordered" evidence="1">
    <location>
        <begin position="109"/>
        <end position="132"/>
    </location>
</feature>
<dbReference type="Proteomes" id="UP000006039">
    <property type="component" value="Unassembled WGS sequence"/>
</dbReference>
<evidence type="ECO:0000313" key="4">
    <source>
        <dbReference type="EnsemblFungi" id="EJT79698"/>
    </source>
</evidence>
<dbReference type="HOGENOM" id="CLU_027219_5_1_1"/>